<gene>
    <name evidence="1" type="ORF">RO1_01450</name>
</gene>
<dbReference type="EMBL" id="FP929050">
    <property type="protein sequence ID" value="CBL10971.1"/>
    <property type="molecule type" value="Genomic_DNA"/>
</dbReference>
<proteinExistence type="predicted"/>
<dbReference type="KEGG" id="rix:RO1_01450"/>
<accession>D4KUD1</accession>
<sequence length="27" mass="3096">MKVNKIKTENTWLDAAKASCETRNPFV</sequence>
<evidence type="ECO:0000313" key="2">
    <source>
        <dbReference type="Proteomes" id="UP000008953"/>
    </source>
</evidence>
<reference evidence="1 2" key="1">
    <citation type="submission" date="2010-03" db="EMBL/GenBank/DDBJ databases">
        <title>The genome sequence of Roseburia intestinalis XB6B4.</title>
        <authorList>
            <consortium name="metaHIT consortium -- http://www.metahit.eu/"/>
            <person name="Pajon A."/>
            <person name="Turner K."/>
            <person name="Parkhill J."/>
            <person name="Bernalier A."/>
        </authorList>
    </citation>
    <scope>NUCLEOTIDE SEQUENCE [LARGE SCALE GENOMIC DNA]</scope>
    <source>
        <strain evidence="1 2">XB6B4</strain>
    </source>
</reference>
<dbReference type="Proteomes" id="UP000008953">
    <property type="component" value="Chromosome"/>
</dbReference>
<dbReference type="AlphaFoldDB" id="D4KUD1"/>
<reference evidence="1 2" key="2">
    <citation type="submission" date="2010-03" db="EMBL/GenBank/DDBJ databases">
        <authorList>
            <person name="Pajon A."/>
        </authorList>
    </citation>
    <scope>NUCLEOTIDE SEQUENCE [LARGE SCALE GENOMIC DNA]</scope>
    <source>
        <strain evidence="1 2">XB6B4</strain>
    </source>
</reference>
<name>D4KUD1_9FIRM</name>
<evidence type="ECO:0000313" key="1">
    <source>
        <dbReference type="EMBL" id="CBL10971.1"/>
    </source>
</evidence>
<organism evidence="1 2">
    <name type="scientific">Roseburia intestinalis XB6B4</name>
    <dbReference type="NCBI Taxonomy" id="718255"/>
    <lineage>
        <taxon>Bacteria</taxon>
        <taxon>Bacillati</taxon>
        <taxon>Bacillota</taxon>
        <taxon>Clostridia</taxon>
        <taxon>Lachnospirales</taxon>
        <taxon>Lachnospiraceae</taxon>
        <taxon>Roseburia</taxon>
    </lineage>
</organism>
<dbReference type="HOGENOM" id="CLU_3414990_0_0_9"/>
<protein>
    <submittedName>
        <fullName evidence="1">Uncharacterized protein</fullName>
    </submittedName>
</protein>